<evidence type="ECO:0000313" key="1">
    <source>
        <dbReference type="EMBL" id="QRD00320.1"/>
    </source>
</evidence>
<accession>A0A7U2I3C9</accession>
<dbReference type="EMBL" id="CP069032">
    <property type="protein sequence ID" value="QRD00320.1"/>
    <property type="molecule type" value="Genomic_DNA"/>
</dbReference>
<gene>
    <name evidence="1" type="ORF">JI435_415000</name>
</gene>
<dbReference type="AlphaFoldDB" id="A0A7U2I3C9"/>
<evidence type="ECO:0000313" key="2">
    <source>
        <dbReference type="Proteomes" id="UP000663193"/>
    </source>
</evidence>
<sequence>MRGSTVLLPRGLVLVYFWVPRTRVSECEPNHIMLKLDHQNLVCS</sequence>
<proteinExistence type="predicted"/>
<dbReference type="VEuPathDB" id="FungiDB:JI435_415000"/>
<protein>
    <submittedName>
        <fullName evidence="1">Uncharacterized protein</fullName>
    </submittedName>
</protein>
<reference evidence="2" key="1">
    <citation type="journal article" date="2021" name="BMC Genomics">
        <title>Chromosome-level genome assembly and manually-curated proteome of model necrotroph Parastagonospora nodorum Sn15 reveals a genome-wide trove of candidate effector homologs, and redundancy of virulence-related functions within an accessory chromosome.</title>
        <authorList>
            <person name="Bertazzoni S."/>
            <person name="Jones D.A.B."/>
            <person name="Phan H.T."/>
            <person name="Tan K.-C."/>
            <person name="Hane J.K."/>
        </authorList>
    </citation>
    <scope>NUCLEOTIDE SEQUENCE [LARGE SCALE GENOMIC DNA]</scope>
    <source>
        <strain evidence="2">SN15 / ATCC MYA-4574 / FGSC 10173)</strain>
    </source>
</reference>
<organism evidence="1 2">
    <name type="scientific">Phaeosphaeria nodorum (strain SN15 / ATCC MYA-4574 / FGSC 10173)</name>
    <name type="common">Glume blotch fungus</name>
    <name type="synonym">Parastagonospora nodorum</name>
    <dbReference type="NCBI Taxonomy" id="321614"/>
    <lineage>
        <taxon>Eukaryota</taxon>
        <taxon>Fungi</taxon>
        <taxon>Dikarya</taxon>
        <taxon>Ascomycota</taxon>
        <taxon>Pezizomycotina</taxon>
        <taxon>Dothideomycetes</taxon>
        <taxon>Pleosporomycetidae</taxon>
        <taxon>Pleosporales</taxon>
        <taxon>Pleosporineae</taxon>
        <taxon>Phaeosphaeriaceae</taxon>
        <taxon>Parastagonospora</taxon>
    </lineage>
</organism>
<keyword evidence="2" id="KW-1185">Reference proteome</keyword>
<dbReference type="Proteomes" id="UP000663193">
    <property type="component" value="Chromosome 10"/>
</dbReference>
<name>A0A7U2I3C9_PHANO</name>